<dbReference type="AlphaFoldDB" id="A0A150FSV9"/>
<feature type="transmembrane region" description="Helical" evidence="8">
    <location>
        <begin position="293"/>
        <end position="312"/>
    </location>
</feature>
<protein>
    <submittedName>
        <fullName evidence="9">ABC-type transporter, integral membrane subunit</fullName>
    </submittedName>
    <submittedName>
        <fullName evidence="10">Iron complex transport system permease protein</fullName>
    </submittedName>
</protein>
<reference evidence="10 12" key="2">
    <citation type="submission" date="2016-11" db="EMBL/GenBank/DDBJ databases">
        <authorList>
            <person name="Varghese N."/>
            <person name="Submissions S."/>
        </authorList>
    </citation>
    <scope>NUCLEOTIDE SEQUENCE [LARGE SCALE GENOMIC DNA]</scope>
    <source>
        <strain evidence="10 12">DSM 7308</strain>
    </source>
</reference>
<dbReference type="Gene3D" id="1.10.3470.10">
    <property type="entry name" value="ABC transporter involved in vitamin B12 uptake, BtuC"/>
    <property type="match status" value="1"/>
</dbReference>
<dbReference type="GO" id="GO:0033214">
    <property type="term" value="P:siderophore-iron import into cell"/>
    <property type="evidence" value="ECO:0007669"/>
    <property type="project" value="TreeGrafter"/>
</dbReference>
<feature type="transmembrane region" description="Helical" evidence="8">
    <location>
        <begin position="324"/>
        <end position="343"/>
    </location>
</feature>
<evidence type="ECO:0000313" key="10">
    <source>
        <dbReference type="EMBL" id="SHL18044.1"/>
    </source>
</evidence>
<proteinExistence type="inferred from homology"/>
<comment type="similarity">
    <text evidence="2">Belongs to the binding-protein-dependent transport system permease family. FecCD subfamily.</text>
</comment>
<evidence type="ECO:0000256" key="8">
    <source>
        <dbReference type="SAM" id="Phobius"/>
    </source>
</evidence>
<dbReference type="Proteomes" id="UP000092605">
    <property type="component" value="Unassembled WGS sequence"/>
</dbReference>
<dbReference type="FunFam" id="1.10.3470.10:FF:000001">
    <property type="entry name" value="Vitamin B12 ABC transporter permease BtuC"/>
    <property type="match status" value="1"/>
</dbReference>
<dbReference type="CDD" id="cd06550">
    <property type="entry name" value="TM_ABC_iron-siderophores_like"/>
    <property type="match status" value="1"/>
</dbReference>
<dbReference type="SUPFAM" id="SSF81345">
    <property type="entry name" value="ABC transporter involved in vitamin B12 uptake, BtuC"/>
    <property type="match status" value="1"/>
</dbReference>
<comment type="subcellular location">
    <subcellularLocation>
        <location evidence="1">Cell membrane</location>
        <topology evidence="1">Multi-pass membrane protein</topology>
    </subcellularLocation>
</comment>
<keyword evidence="3" id="KW-0813">Transport</keyword>
<dbReference type="PATRIC" id="fig|1121328.3.peg.1762"/>
<keyword evidence="5 8" id="KW-0812">Transmembrane</keyword>
<dbReference type="Proteomes" id="UP000323392">
    <property type="component" value="Unassembled WGS sequence"/>
</dbReference>
<feature type="transmembrane region" description="Helical" evidence="8">
    <location>
        <begin position="133"/>
        <end position="155"/>
    </location>
</feature>
<evidence type="ECO:0000256" key="2">
    <source>
        <dbReference type="ARBA" id="ARBA00007935"/>
    </source>
</evidence>
<feature type="transmembrane region" description="Helical" evidence="8">
    <location>
        <begin position="208"/>
        <end position="228"/>
    </location>
</feature>
<dbReference type="Pfam" id="PF01032">
    <property type="entry name" value="FecCD"/>
    <property type="match status" value="1"/>
</dbReference>
<reference evidence="9 11" key="1">
    <citation type="submission" date="2016-02" db="EMBL/GenBank/DDBJ databases">
        <title>Draft genome sequence for Clostridium paradoxum JW-YL-7.</title>
        <authorList>
            <person name="Utturkar S.M."/>
            <person name="Lancaster A."/>
            <person name="Poole F.L."/>
            <person name="Adams M.W."/>
            <person name="Brown S.D."/>
        </authorList>
    </citation>
    <scope>NUCLEOTIDE SEQUENCE [LARGE SCALE GENOMIC DNA]</scope>
    <source>
        <strain evidence="9 11">JW-YL-7</strain>
    </source>
</reference>
<dbReference type="RefSeq" id="WP_066071935.1">
    <property type="nucleotide sequence ID" value="NZ_FRBG01000014.1"/>
</dbReference>
<feature type="transmembrane region" description="Helical" evidence="8">
    <location>
        <begin position="12"/>
        <end position="34"/>
    </location>
</feature>
<keyword evidence="12" id="KW-1185">Reference proteome</keyword>
<evidence type="ECO:0000256" key="1">
    <source>
        <dbReference type="ARBA" id="ARBA00004651"/>
    </source>
</evidence>
<name>A0A150FSV9_CLOPD</name>
<feature type="transmembrane region" description="Helical" evidence="8">
    <location>
        <begin position="106"/>
        <end position="126"/>
    </location>
</feature>
<organism evidence="9 11">
    <name type="scientific">Alkalithermobacter thermoalcaliphilus JW-YL-7 = DSM 7308</name>
    <dbReference type="NCBI Taxonomy" id="1121328"/>
    <lineage>
        <taxon>Bacteria</taxon>
        <taxon>Bacillati</taxon>
        <taxon>Bacillota</taxon>
        <taxon>Clostridia</taxon>
        <taxon>Peptostreptococcales</taxon>
        <taxon>Tepidibacteraceae</taxon>
        <taxon>Alkalithermobacter</taxon>
    </lineage>
</organism>
<evidence type="ECO:0000313" key="9">
    <source>
        <dbReference type="EMBL" id="KXZ40676.1"/>
    </source>
</evidence>
<evidence type="ECO:0000256" key="3">
    <source>
        <dbReference type="ARBA" id="ARBA00022448"/>
    </source>
</evidence>
<dbReference type="EMBL" id="LSFY01000001">
    <property type="protein sequence ID" value="KXZ40676.1"/>
    <property type="molecule type" value="Genomic_DNA"/>
</dbReference>
<accession>A0A150FSV9</accession>
<dbReference type="OrthoDB" id="9792889at2"/>
<dbReference type="PANTHER" id="PTHR30472:SF25">
    <property type="entry name" value="ABC TRANSPORTER PERMEASE PROTEIN MJ0876-RELATED"/>
    <property type="match status" value="1"/>
</dbReference>
<comment type="caution">
    <text evidence="9">The sequence shown here is derived from an EMBL/GenBank/DDBJ whole genome shotgun (WGS) entry which is preliminary data.</text>
</comment>
<dbReference type="STRING" id="1121328.JWYL7_1751"/>
<evidence type="ECO:0000256" key="6">
    <source>
        <dbReference type="ARBA" id="ARBA00022989"/>
    </source>
</evidence>
<dbReference type="EMBL" id="FRBG01000014">
    <property type="protein sequence ID" value="SHL18044.1"/>
    <property type="molecule type" value="Genomic_DNA"/>
</dbReference>
<evidence type="ECO:0000256" key="5">
    <source>
        <dbReference type="ARBA" id="ARBA00022692"/>
    </source>
</evidence>
<keyword evidence="4" id="KW-1003">Cell membrane</keyword>
<dbReference type="GO" id="GO:0022857">
    <property type="term" value="F:transmembrane transporter activity"/>
    <property type="evidence" value="ECO:0007669"/>
    <property type="project" value="InterPro"/>
</dbReference>
<dbReference type="PANTHER" id="PTHR30472">
    <property type="entry name" value="FERRIC ENTEROBACTIN TRANSPORT SYSTEM PERMEASE PROTEIN"/>
    <property type="match status" value="1"/>
</dbReference>
<sequence length="350" mass="38038" precursor="true">MAFINKKKHYKALFLICLVMLFFLIILSSTLGVADISIKQAVYILLSKVPVVRNFINLESIKPNHIIIIHNIRLPRILLSSLVGMGLSVSGVAFQGMFKNPMADPYILGVSSGAALGATIAIILNFQSLFMGFNLVTTMAFIGAISSVFIVYSIARTGNKISTVTLLLAGVTLSFLISSIISIIMIFNRQQVDKIVFWIMGSLSSASWKYVGTILPFVILGYFVIYLFSKDLNVMLTGDDSARSLGIEVEKTKKIILFTTSLVVAASVSVSGVIGFVGLIIPHAIRILIGPDHRVLVPFSALGGAIFMIISDTLSRTLIPPNEIPVGAITSLFGAPYFIYLLIKSKKQVK</sequence>
<dbReference type="InterPro" id="IPR037294">
    <property type="entry name" value="ABC_BtuC-like"/>
</dbReference>
<feature type="transmembrane region" description="Helical" evidence="8">
    <location>
        <begin position="255"/>
        <end position="281"/>
    </location>
</feature>
<dbReference type="InterPro" id="IPR000522">
    <property type="entry name" value="ABC_transptr_permease_BtuC"/>
</dbReference>
<evidence type="ECO:0000313" key="12">
    <source>
        <dbReference type="Proteomes" id="UP000323392"/>
    </source>
</evidence>
<evidence type="ECO:0000256" key="7">
    <source>
        <dbReference type="ARBA" id="ARBA00023136"/>
    </source>
</evidence>
<keyword evidence="7 8" id="KW-0472">Membrane</keyword>
<dbReference type="GO" id="GO:0005886">
    <property type="term" value="C:plasma membrane"/>
    <property type="evidence" value="ECO:0007669"/>
    <property type="project" value="UniProtKB-SubCell"/>
</dbReference>
<feature type="transmembrane region" description="Helical" evidence="8">
    <location>
        <begin position="161"/>
        <end position="187"/>
    </location>
</feature>
<keyword evidence="6 8" id="KW-1133">Transmembrane helix</keyword>
<gene>
    <name evidence="9" type="ORF">JWYL7_1751</name>
    <name evidence="10" type="ORF">SAMN05661008_01611</name>
</gene>
<evidence type="ECO:0000313" key="11">
    <source>
        <dbReference type="Proteomes" id="UP000092605"/>
    </source>
</evidence>
<evidence type="ECO:0000256" key="4">
    <source>
        <dbReference type="ARBA" id="ARBA00022475"/>
    </source>
</evidence>